<accession>A0AA38F365</accession>
<gene>
    <name evidence="1" type="ORF">KI387_032065</name>
</gene>
<dbReference type="AlphaFoldDB" id="A0AA38F365"/>
<sequence>QDGRKFVPPTLPTFEISPNECNNKLYVDDSLDEICSCENMTNSDVNYVSNHEH</sequence>
<reference evidence="1 2" key="1">
    <citation type="journal article" date="2021" name="Nat. Plants">
        <title>The Taxus genome provides insights into paclitaxel biosynthesis.</title>
        <authorList>
            <person name="Xiong X."/>
            <person name="Gou J."/>
            <person name="Liao Q."/>
            <person name="Li Y."/>
            <person name="Zhou Q."/>
            <person name="Bi G."/>
            <person name="Li C."/>
            <person name="Du R."/>
            <person name="Wang X."/>
            <person name="Sun T."/>
            <person name="Guo L."/>
            <person name="Liang H."/>
            <person name="Lu P."/>
            <person name="Wu Y."/>
            <person name="Zhang Z."/>
            <person name="Ro D.K."/>
            <person name="Shang Y."/>
            <person name="Huang S."/>
            <person name="Yan J."/>
        </authorList>
    </citation>
    <scope>NUCLEOTIDE SEQUENCE [LARGE SCALE GENOMIC DNA]</scope>
    <source>
        <strain evidence="1">Ta-2019</strain>
    </source>
</reference>
<comment type="caution">
    <text evidence="1">The sequence shown here is derived from an EMBL/GenBank/DDBJ whole genome shotgun (WGS) entry which is preliminary data.</text>
</comment>
<keyword evidence="2" id="KW-1185">Reference proteome</keyword>
<evidence type="ECO:0000313" key="2">
    <source>
        <dbReference type="Proteomes" id="UP000824469"/>
    </source>
</evidence>
<dbReference type="EMBL" id="JAHRHJ020003813">
    <property type="protein sequence ID" value="KAH9287948.1"/>
    <property type="molecule type" value="Genomic_DNA"/>
</dbReference>
<evidence type="ECO:0000313" key="1">
    <source>
        <dbReference type="EMBL" id="KAH9287948.1"/>
    </source>
</evidence>
<organism evidence="1 2">
    <name type="scientific">Taxus chinensis</name>
    <name type="common">Chinese yew</name>
    <name type="synonym">Taxus wallichiana var. chinensis</name>
    <dbReference type="NCBI Taxonomy" id="29808"/>
    <lineage>
        <taxon>Eukaryota</taxon>
        <taxon>Viridiplantae</taxon>
        <taxon>Streptophyta</taxon>
        <taxon>Embryophyta</taxon>
        <taxon>Tracheophyta</taxon>
        <taxon>Spermatophyta</taxon>
        <taxon>Pinopsida</taxon>
        <taxon>Pinidae</taxon>
        <taxon>Conifers II</taxon>
        <taxon>Cupressales</taxon>
        <taxon>Taxaceae</taxon>
        <taxon>Taxus</taxon>
    </lineage>
</organism>
<feature type="non-terminal residue" evidence="1">
    <location>
        <position position="53"/>
    </location>
</feature>
<dbReference type="Proteomes" id="UP000824469">
    <property type="component" value="Unassembled WGS sequence"/>
</dbReference>
<feature type="non-terminal residue" evidence="1">
    <location>
        <position position="1"/>
    </location>
</feature>
<name>A0AA38F365_TAXCH</name>
<protein>
    <submittedName>
        <fullName evidence="1">Uncharacterized protein</fullName>
    </submittedName>
</protein>
<proteinExistence type="predicted"/>